<evidence type="ECO:0000259" key="11">
    <source>
        <dbReference type="Pfam" id="PF03946"/>
    </source>
</evidence>
<dbReference type="SUPFAM" id="SSF52374">
    <property type="entry name" value="Nucleotidylyl transferase"/>
    <property type="match status" value="1"/>
</dbReference>
<dbReference type="PANTHER" id="PTHR11766">
    <property type="entry name" value="TYROSYL-TRNA SYNTHETASE"/>
    <property type="match status" value="1"/>
</dbReference>
<dbReference type="RefSeq" id="XP_029655141.1">
    <property type="nucleotide sequence ID" value="XM_029799281.1"/>
</dbReference>
<evidence type="ECO:0000256" key="8">
    <source>
        <dbReference type="ARBA" id="ARBA00023274"/>
    </source>
</evidence>
<dbReference type="Pfam" id="PF03946">
    <property type="entry name" value="Ribosomal_L11_N"/>
    <property type="match status" value="1"/>
</dbReference>
<evidence type="ECO:0000256" key="3">
    <source>
        <dbReference type="ARBA" id="ARBA00022741"/>
    </source>
</evidence>
<evidence type="ECO:0000256" key="9">
    <source>
        <dbReference type="ARBA" id="ARBA00048248"/>
    </source>
</evidence>
<dbReference type="Gene3D" id="1.10.240.10">
    <property type="entry name" value="Tyrosyl-Transfer RNA Synthetase"/>
    <property type="match status" value="1"/>
</dbReference>
<dbReference type="KEGG" id="osn:115228794"/>
<dbReference type="GO" id="GO:0005524">
    <property type="term" value="F:ATP binding"/>
    <property type="evidence" value="ECO:0007669"/>
    <property type="project" value="UniProtKB-KW"/>
</dbReference>
<evidence type="ECO:0000256" key="4">
    <source>
        <dbReference type="ARBA" id="ARBA00022840"/>
    </source>
</evidence>
<organism evidence="12 13">
    <name type="scientific">Octopus sinensis</name>
    <name type="common">East Asian common octopus</name>
    <dbReference type="NCBI Taxonomy" id="2607531"/>
    <lineage>
        <taxon>Eukaryota</taxon>
        <taxon>Metazoa</taxon>
        <taxon>Spiralia</taxon>
        <taxon>Lophotrochozoa</taxon>
        <taxon>Mollusca</taxon>
        <taxon>Cephalopoda</taxon>
        <taxon>Coleoidea</taxon>
        <taxon>Octopodiformes</taxon>
        <taxon>Octopoda</taxon>
        <taxon>Incirrata</taxon>
        <taxon>Octopodidae</taxon>
        <taxon>Octopus</taxon>
    </lineage>
</organism>
<reference evidence="13" key="1">
    <citation type="submission" date="2025-08" db="UniProtKB">
        <authorList>
            <consortium name="RefSeq"/>
        </authorList>
    </citation>
    <scope>IDENTIFICATION</scope>
</reference>
<dbReference type="GO" id="GO:0005829">
    <property type="term" value="C:cytosol"/>
    <property type="evidence" value="ECO:0007669"/>
    <property type="project" value="TreeGrafter"/>
</dbReference>
<dbReference type="Pfam" id="PF00579">
    <property type="entry name" value="tRNA-synt_1b"/>
    <property type="match status" value="2"/>
</dbReference>
<keyword evidence="8" id="KW-0687">Ribonucleoprotein</keyword>
<name>A0A6P7U2G9_9MOLL</name>
<dbReference type="Gene3D" id="3.30.1550.10">
    <property type="entry name" value="Ribosomal protein L11/L12, N-terminal domain"/>
    <property type="match status" value="1"/>
</dbReference>
<feature type="domain" description="Large ribosomal subunit protein uL11 N-terminal" evidence="11">
    <location>
        <begin position="41"/>
        <end position="94"/>
    </location>
</feature>
<dbReference type="InterPro" id="IPR036796">
    <property type="entry name" value="Ribosomal_uL11_N_sf"/>
</dbReference>
<evidence type="ECO:0000256" key="1">
    <source>
        <dbReference type="ARBA" id="ARBA00010537"/>
    </source>
</evidence>
<dbReference type="InterPro" id="IPR020784">
    <property type="entry name" value="Ribosomal_uL11_N"/>
</dbReference>
<keyword evidence="2 10" id="KW-0436">Ligase</keyword>
<dbReference type="InterPro" id="IPR002305">
    <property type="entry name" value="aa-tRNA-synth_Ic"/>
</dbReference>
<dbReference type="PANTHER" id="PTHR11766:SF1">
    <property type="entry name" value="TYROSINE--TRNA LIGASE"/>
    <property type="match status" value="1"/>
</dbReference>
<keyword evidence="3 10" id="KW-0547">Nucleotide-binding</keyword>
<keyword evidence="7 10" id="KW-0030">Aminoacyl-tRNA synthetase</keyword>
<accession>A0A6P7U2G9</accession>
<dbReference type="InterPro" id="IPR024088">
    <property type="entry name" value="Tyr-tRNA-ligase_bac-type"/>
</dbReference>
<proteinExistence type="inferred from homology"/>
<evidence type="ECO:0000256" key="6">
    <source>
        <dbReference type="ARBA" id="ARBA00022980"/>
    </source>
</evidence>
<keyword evidence="5 10" id="KW-0648">Protein biosynthesis</keyword>
<evidence type="ECO:0000256" key="7">
    <source>
        <dbReference type="ARBA" id="ARBA00023146"/>
    </source>
</evidence>
<sequence>MIKDLNTERFQKLSDTCVCCDVQVRSNCSSYWYISLRDSQVKLRVVGGEIGASSTIAPRIAPLGLPAKKVAEDIAKSTTDWKGIKIAVQLRIQNQNSRYIDRLFTRQELQAKLESGNSLNVKYGIDITGPSLHLGHAVNLWLLRAFQERGHAVDLVLGDFTTKVGDPTDKLNSRCGGDCLEDTILSYLRQIDKILLTNSSKLRVHRNSEWYKKMTVPDFIRLTSMGYDSVVLGSDITVVGSDQHFNEDMARHLQTRHNQRPQTLILTPITPGLGLSASKQSKSLGNYIGIDLSPRDMFGMAMRVDDKHIIRYLRVYTTMSLTTIEDIENQITQGGNPRDAKLMLAKEITRRYHGDQVANEELDYFVETFSNRNPKLDSIKCVIERQMSVSEFIQNRLANHYGESGLVRVADAGGIRVNGDKLSSSQLSSRLLCHGDLLRVGKKNIFYIEMLDHVTK</sequence>
<dbReference type="InterPro" id="IPR014729">
    <property type="entry name" value="Rossmann-like_a/b/a_fold"/>
</dbReference>
<dbReference type="GO" id="GO:0006418">
    <property type="term" value="P:tRNA aminoacylation for protein translation"/>
    <property type="evidence" value="ECO:0007669"/>
    <property type="project" value="InterPro"/>
</dbReference>
<dbReference type="GO" id="GO:0004831">
    <property type="term" value="F:tyrosine-tRNA ligase activity"/>
    <property type="evidence" value="ECO:0007669"/>
    <property type="project" value="UniProtKB-EC"/>
</dbReference>
<dbReference type="SUPFAM" id="SSF54747">
    <property type="entry name" value="Ribosomal L11/L12e N-terminal domain"/>
    <property type="match status" value="1"/>
</dbReference>
<comment type="similarity">
    <text evidence="1">Belongs to the universal ribosomal protein uL11 family.</text>
</comment>
<comment type="similarity">
    <text evidence="10">Belongs to the class-I aminoacyl-tRNA synthetase family.</text>
</comment>
<keyword evidence="12" id="KW-1185">Reference proteome</keyword>
<dbReference type="Proteomes" id="UP000515154">
    <property type="component" value="Unplaced"/>
</dbReference>
<evidence type="ECO:0000313" key="12">
    <source>
        <dbReference type="Proteomes" id="UP000515154"/>
    </source>
</evidence>
<evidence type="ECO:0000256" key="10">
    <source>
        <dbReference type="RuleBase" id="RU363036"/>
    </source>
</evidence>
<dbReference type="AlphaFoldDB" id="A0A6P7U2G9"/>
<comment type="catalytic activity">
    <reaction evidence="9">
        <text>tRNA(Tyr) + L-tyrosine + ATP = L-tyrosyl-tRNA(Tyr) + AMP + diphosphate + H(+)</text>
        <dbReference type="Rhea" id="RHEA:10220"/>
        <dbReference type="Rhea" id="RHEA-COMP:9706"/>
        <dbReference type="Rhea" id="RHEA-COMP:9707"/>
        <dbReference type="ChEBI" id="CHEBI:15378"/>
        <dbReference type="ChEBI" id="CHEBI:30616"/>
        <dbReference type="ChEBI" id="CHEBI:33019"/>
        <dbReference type="ChEBI" id="CHEBI:58315"/>
        <dbReference type="ChEBI" id="CHEBI:78442"/>
        <dbReference type="ChEBI" id="CHEBI:78536"/>
        <dbReference type="ChEBI" id="CHEBI:456215"/>
        <dbReference type="EC" id="6.1.1.1"/>
    </reaction>
</comment>
<gene>
    <name evidence="13" type="primary">LOC115228794</name>
</gene>
<dbReference type="GO" id="GO:0005840">
    <property type="term" value="C:ribosome"/>
    <property type="evidence" value="ECO:0007669"/>
    <property type="project" value="UniProtKB-KW"/>
</dbReference>
<evidence type="ECO:0000313" key="13">
    <source>
        <dbReference type="RefSeq" id="XP_029655141.1"/>
    </source>
</evidence>
<keyword evidence="6" id="KW-0689">Ribosomal protein</keyword>
<dbReference type="GO" id="GO:1990904">
    <property type="term" value="C:ribonucleoprotein complex"/>
    <property type="evidence" value="ECO:0007669"/>
    <property type="project" value="UniProtKB-KW"/>
</dbReference>
<evidence type="ECO:0000256" key="2">
    <source>
        <dbReference type="ARBA" id="ARBA00022598"/>
    </source>
</evidence>
<keyword evidence="4 10" id="KW-0067">ATP-binding</keyword>
<evidence type="ECO:0000256" key="5">
    <source>
        <dbReference type="ARBA" id="ARBA00022917"/>
    </source>
</evidence>
<dbReference type="Gene3D" id="3.40.50.620">
    <property type="entry name" value="HUPs"/>
    <property type="match status" value="2"/>
</dbReference>
<protein>
    <submittedName>
        <fullName evidence="13">Tyrosine--tRNA ligase-like</fullName>
    </submittedName>
</protein>